<evidence type="ECO:0000313" key="5">
    <source>
        <dbReference type="EMBL" id="SHI07980.1"/>
    </source>
</evidence>
<dbReference type="InterPro" id="IPR000524">
    <property type="entry name" value="Tscrpt_reg_HTH_GntR"/>
</dbReference>
<dbReference type="InterPro" id="IPR036390">
    <property type="entry name" value="WH_DNA-bd_sf"/>
</dbReference>
<dbReference type="Gene3D" id="1.10.10.10">
    <property type="entry name" value="Winged helix-like DNA-binding domain superfamily/Winged helix DNA-binding domain"/>
    <property type="match status" value="1"/>
</dbReference>
<accession>A0A1M5Y7C2</accession>
<gene>
    <name evidence="5" type="ORF">SAMN02745124_03720</name>
</gene>
<keyword evidence="2 5" id="KW-0238">DNA-binding</keyword>
<dbReference type="Pfam" id="PF07729">
    <property type="entry name" value="FCD"/>
    <property type="match status" value="1"/>
</dbReference>
<proteinExistence type="predicted"/>
<dbReference type="InterPro" id="IPR036388">
    <property type="entry name" value="WH-like_DNA-bd_sf"/>
</dbReference>
<dbReference type="InterPro" id="IPR008920">
    <property type="entry name" value="TF_FadR/GntR_C"/>
</dbReference>
<dbReference type="GO" id="GO:0003677">
    <property type="term" value="F:DNA binding"/>
    <property type="evidence" value="ECO:0007669"/>
    <property type="project" value="UniProtKB-KW"/>
</dbReference>
<dbReference type="PRINTS" id="PR00035">
    <property type="entry name" value="HTHGNTR"/>
</dbReference>
<dbReference type="CDD" id="cd07377">
    <property type="entry name" value="WHTH_GntR"/>
    <property type="match status" value="1"/>
</dbReference>
<dbReference type="EMBL" id="FQXS01000029">
    <property type="protein sequence ID" value="SHI07980.1"/>
    <property type="molecule type" value="Genomic_DNA"/>
</dbReference>
<feature type="domain" description="HTH gntR-type" evidence="4">
    <location>
        <begin position="1"/>
        <end position="66"/>
    </location>
</feature>
<dbReference type="InterPro" id="IPR011711">
    <property type="entry name" value="GntR_C"/>
</dbReference>
<dbReference type="STRING" id="1121409.SAMN02745124_03720"/>
<sequence length="222" mass="25548">MRQVAYDWLKKQIITLDFPMGSCLVENTLCRDLGMGRTPIREALQQLAAEGLVTILPRKGIFVSNINFTDFENLIEVRIMLETHVVRRLARNRMLVGGVDPDRLEQIRALFDNVAELVEAGDIDALLVIERKFHQGLVALLNNPLLDDLAEHIFDLVTRTWYLSFKNRTKQDLAETLQENLDVFEKVCQGDAQAAEDAIVEHVMNFRSKVFHQPNVHYYHHP</sequence>
<dbReference type="SMART" id="SM00345">
    <property type="entry name" value="HTH_GNTR"/>
    <property type="match status" value="1"/>
</dbReference>
<dbReference type="PANTHER" id="PTHR43537">
    <property type="entry name" value="TRANSCRIPTIONAL REGULATOR, GNTR FAMILY"/>
    <property type="match status" value="1"/>
</dbReference>
<dbReference type="SMART" id="SM00895">
    <property type="entry name" value="FCD"/>
    <property type="match status" value="1"/>
</dbReference>
<dbReference type="GO" id="GO:0003700">
    <property type="term" value="F:DNA-binding transcription factor activity"/>
    <property type="evidence" value="ECO:0007669"/>
    <property type="project" value="InterPro"/>
</dbReference>
<evidence type="ECO:0000256" key="1">
    <source>
        <dbReference type="ARBA" id="ARBA00023015"/>
    </source>
</evidence>
<protein>
    <submittedName>
        <fullName evidence="5">DNA-binding transcriptional regulator, GntR family</fullName>
    </submittedName>
</protein>
<organism evidence="5 6">
    <name type="scientific">Desulfofustis glycolicus DSM 9705</name>
    <dbReference type="NCBI Taxonomy" id="1121409"/>
    <lineage>
        <taxon>Bacteria</taxon>
        <taxon>Pseudomonadati</taxon>
        <taxon>Thermodesulfobacteriota</taxon>
        <taxon>Desulfobulbia</taxon>
        <taxon>Desulfobulbales</taxon>
        <taxon>Desulfocapsaceae</taxon>
        <taxon>Desulfofustis</taxon>
    </lineage>
</organism>
<dbReference type="Proteomes" id="UP000184139">
    <property type="component" value="Unassembled WGS sequence"/>
</dbReference>
<keyword evidence="3" id="KW-0804">Transcription</keyword>
<dbReference type="SUPFAM" id="SSF48008">
    <property type="entry name" value="GntR ligand-binding domain-like"/>
    <property type="match status" value="1"/>
</dbReference>
<evidence type="ECO:0000256" key="3">
    <source>
        <dbReference type="ARBA" id="ARBA00023163"/>
    </source>
</evidence>
<evidence type="ECO:0000313" key="6">
    <source>
        <dbReference type="Proteomes" id="UP000184139"/>
    </source>
</evidence>
<dbReference type="Gene3D" id="1.20.120.530">
    <property type="entry name" value="GntR ligand-binding domain-like"/>
    <property type="match status" value="1"/>
</dbReference>
<name>A0A1M5Y7C2_9BACT</name>
<dbReference type="PANTHER" id="PTHR43537:SF5">
    <property type="entry name" value="UXU OPERON TRANSCRIPTIONAL REGULATOR"/>
    <property type="match status" value="1"/>
</dbReference>
<evidence type="ECO:0000256" key="2">
    <source>
        <dbReference type="ARBA" id="ARBA00023125"/>
    </source>
</evidence>
<dbReference type="PROSITE" id="PS50949">
    <property type="entry name" value="HTH_GNTR"/>
    <property type="match status" value="1"/>
</dbReference>
<reference evidence="5 6" key="1">
    <citation type="submission" date="2016-11" db="EMBL/GenBank/DDBJ databases">
        <authorList>
            <person name="Jaros S."/>
            <person name="Januszkiewicz K."/>
            <person name="Wedrychowicz H."/>
        </authorList>
    </citation>
    <scope>NUCLEOTIDE SEQUENCE [LARGE SCALE GENOMIC DNA]</scope>
    <source>
        <strain evidence="5 6">DSM 9705</strain>
    </source>
</reference>
<dbReference type="SUPFAM" id="SSF46785">
    <property type="entry name" value="Winged helix' DNA-binding domain"/>
    <property type="match status" value="1"/>
</dbReference>
<dbReference type="AlphaFoldDB" id="A0A1M5Y7C2"/>
<evidence type="ECO:0000259" key="4">
    <source>
        <dbReference type="PROSITE" id="PS50949"/>
    </source>
</evidence>
<keyword evidence="1" id="KW-0805">Transcription regulation</keyword>
<dbReference type="Pfam" id="PF00392">
    <property type="entry name" value="GntR"/>
    <property type="match status" value="1"/>
</dbReference>
<keyword evidence="6" id="KW-1185">Reference proteome</keyword>